<dbReference type="AlphaFoldDB" id="A0A9X5CDK7"/>
<proteinExistence type="predicted"/>
<reference evidence="1 2" key="1">
    <citation type="submission" date="2019-07" db="EMBL/GenBank/DDBJ databases">
        <title>Draft genome sequences of 15 bacterial species constituting the stable defined intestinal microbiota of the GM15 gnotobiotic mouse model.</title>
        <authorList>
            <person name="Elie C."/>
            <person name="Mathieu A."/>
            <person name="Saliou A."/>
            <person name="Darnaud M."/>
            <person name="Leulier F."/>
            <person name="Tamellini A."/>
        </authorList>
    </citation>
    <scope>NUCLEOTIDE SEQUENCE [LARGE SCALE GENOMIC DNA]</scope>
    <source>
        <strain evidence="2">ASF 502</strain>
    </source>
</reference>
<gene>
    <name evidence="1" type="ORF">FMM80_28340</name>
</gene>
<protein>
    <submittedName>
        <fullName evidence="1">IS5/IS1182 family transposase</fullName>
    </submittedName>
</protein>
<sequence length="48" mass="5672">MIPDDDSVRLLSQFIERMFLGDLYRTYCREGHANEPTPRQLLKILVYG</sequence>
<feature type="non-terminal residue" evidence="1">
    <location>
        <position position="48"/>
    </location>
</feature>
<evidence type="ECO:0000313" key="1">
    <source>
        <dbReference type="EMBL" id="NDO72320.1"/>
    </source>
</evidence>
<organism evidence="1 2">
    <name type="scientific">Schaedlerella arabinosiphila</name>
    <dbReference type="NCBI Taxonomy" id="2044587"/>
    <lineage>
        <taxon>Bacteria</taxon>
        <taxon>Bacillati</taxon>
        <taxon>Bacillota</taxon>
        <taxon>Clostridia</taxon>
        <taxon>Lachnospirales</taxon>
        <taxon>Lachnospiraceae</taxon>
        <taxon>Schaedlerella</taxon>
    </lineage>
</organism>
<evidence type="ECO:0000313" key="2">
    <source>
        <dbReference type="Proteomes" id="UP000474104"/>
    </source>
</evidence>
<accession>A0A9X5CDK7</accession>
<dbReference type="EMBL" id="VIRB01000164">
    <property type="protein sequence ID" value="NDO72320.1"/>
    <property type="molecule type" value="Genomic_DNA"/>
</dbReference>
<dbReference type="Proteomes" id="UP000474104">
    <property type="component" value="Unassembled WGS sequence"/>
</dbReference>
<comment type="caution">
    <text evidence="1">The sequence shown here is derived from an EMBL/GenBank/DDBJ whole genome shotgun (WGS) entry which is preliminary data.</text>
</comment>
<name>A0A9X5CDK7_9FIRM</name>